<dbReference type="SUPFAM" id="SSF110019">
    <property type="entry name" value="ERO1-like"/>
    <property type="match status" value="1"/>
</dbReference>
<evidence type="ECO:0000256" key="4">
    <source>
        <dbReference type="ARBA" id="ARBA00011802"/>
    </source>
</evidence>
<feature type="disulfide bond" description="Redox-active" evidence="18">
    <location>
        <begin position="399"/>
        <end position="402"/>
    </location>
</feature>
<dbReference type="InterPro" id="IPR007266">
    <property type="entry name" value="Ero1"/>
</dbReference>
<keyword evidence="7 19" id="KW-0732">Signal</keyword>
<evidence type="ECO:0000313" key="20">
    <source>
        <dbReference type="EMBL" id="KAK3779231.1"/>
    </source>
</evidence>
<comment type="similarity">
    <text evidence="3">Belongs to the EROs family.</text>
</comment>
<evidence type="ECO:0000256" key="14">
    <source>
        <dbReference type="ARBA" id="ARBA00023180"/>
    </source>
</evidence>
<feature type="binding site" evidence="17">
    <location>
        <position position="203"/>
    </location>
    <ligand>
        <name>FAD</name>
        <dbReference type="ChEBI" id="CHEBI:57692"/>
    </ligand>
</feature>
<keyword evidence="14" id="KW-0325">Glycoprotein</keyword>
<dbReference type="InterPro" id="IPR037192">
    <property type="entry name" value="ERO1-like_sf"/>
</dbReference>
<dbReference type="GO" id="GO:0005789">
    <property type="term" value="C:endoplasmic reticulum membrane"/>
    <property type="evidence" value="ECO:0007669"/>
    <property type="project" value="UniProtKB-SubCell"/>
</dbReference>
<keyword evidence="10" id="KW-0249">Electron transport</keyword>
<evidence type="ECO:0000256" key="15">
    <source>
        <dbReference type="ARBA" id="ARBA00023284"/>
    </source>
</evidence>
<evidence type="ECO:0000256" key="11">
    <source>
        <dbReference type="ARBA" id="ARBA00023002"/>
    </source>
</evidence>
<comment type="subunit">
    <text evidence="4">May function both as a monomer and a homodimer.</text>
</comment>
<gene>
    <name evidence="20" type="ORF">RRG08_025519</name>
</gene>
<evidence type="ECO:0000256" key="19">
    <source>
        <dbReference type="SAM" id="SignalP"/>
    </source>
</evidence>
<feature type="binding site" evidence="17">
    <location>
        <position position="205"/>
    </location>
    <ligand>
        <name>FAD</name>
        <dbReference type="ChEBI" id="CHEBI:57692"/>
    </ligand>
</feature>
<dbReference type="GO" id="GO:0016972">
    <property type="term" value="F:thiol oxidase activity"/>
    <property type="evidence" value="ECO:0007669"/>
    <property type="project" value="InterPro"/>
</dbReference>
<name>A0AAE1A2C6_9GAST</name>
<comment type="caution">
    <text evidence="20">The sequence shown here is derived from an EMBL/GenBank/DDBJ whole genome shotgun (WGS) entry which is preliminary data.</text>
</comment>
<evidence type="ECO:0000256" key="9">
    <source>
        <dbReference type="ARBA" id="ARBA00022827"/>
    </source>
</evidence>
<evidence type="ECO:0000256" key="2">
    <source>
        <dbReference type="ARBA" id="ARBA00004367"/>
    </source>
</evidence>
<feature type="chain" id="PRO_5042034857" evidence="19">
    <location>
        <begin position="25"/>
        <end position="483"/>
    </location>
</feature>
<proteinExistence type="inferred from homology"/>
<keyword evidence="13 18" id="KW-1015">Disulfide bond</keyword>
<evidence type="ECO:0000256" key="18">
    <source>
        <dbReference type="PIRSR" id="PIRSR017205-3"/>
    </source>
</evidence>
<reference evidence="20" key="1">
    <citation type="journal article" date="2023" name="G3 (Bethesda)">
        <title>A reference genome for the long-term kleptoplast-retaining sea slug Elysia crispata morphotype clarki.</title>
        <authorList>
            <person name="Eastman K.E."/>
            <person name="Pendleton A.L."/>
            <person name="Shaikh M.A."/>
            <person name="Suttiyut T."/>
            <person name="Ogas R."/>
            <person name="Tomko P."/>
            <person name="Gavelis G."/>
            <person name="Widhalm J.R."/>
            <person name="Wisecaver J.H."/>
        </authorList>
    </citation>
    <scope>NUCLEOTIDE SEQUENCE</scope>
    <source>
        <strain evidence="20">ECLA1</strain>
    </source>
</reference>
<feature type="binding site" evidence="17">
    <location>
        <position position="294"/>
    </location>
    <ligand>
        <name>FAD</name>
        <dbReference type="ChEBI" id="CHEBI:57692"/>
    </ligand>
</feature>
<feature type="binding site" evidence="17">
    <location>
        <position position="257"/>
    </location>
    <ligand>
        <name>FAD</name>
        <dbReference type="ChEBI" id="CHEBI:57692"/>
    </ligand>
</feature>
<dbReference type="PIRSF" id="PIRSF017205">
    <property type="entry name" value="ERO1"/>
    <property type="match status" value="1"/>
</dbReference>
<evidence type="ECO:0000256" key="5">
    <source>
        <dbReference type="ARBA" id="ARBA00022448"/>
    </source>
</evidence>
<dbReference type="GO" id="GO:0071949">
    <property type="term" value="F:FAD binding"/>
    <property type="evidence" value="ECO:0007669"/>
    <property type="project" value="InterPro"/>
</dbReference>
<dbReference type="PANTHER" id="PTHR12613">
    <property type="entry name" value="ERO1-RELATED"/>
    <property type="match status" value="1"/>
</dbReference>
<evidence type="ECO:0000256" key="16">
    <source>
        <dbReference type="PIRSR" id="PIRSR017205-1"/>
    </source>
</evidence>
<sequence length="483" mass="55714">MNLLDFNLVGSIWICCILVVTVHGSISSAQNWSGDAADRCFCKLRGEVDDCSCKVETLDSLNNNKIYPRLKSLLSRNYFRYFKVNLQKQCPFWSDDSRCALRDCHVNVCQEDEVPIKKKKEREEHEKTKYSEHNNVEGLEKDLSESCAEERELSALDTTISKEKMAEFQTWREHDESLPMFCEIDDEDSNGMEYVDLLLNPERYTGYKGASPHKVWRSIYEENCFKPENNLKYGPELVGDLESTMCLEKRVFYRLISGLHTSINIHLCDQYLFPDKSGFGPGTWGHNLEEFQKRFDPELTKGLGPQRLKNLYFTYLIELRAITKAIPYLERETFYTGDIKEDEEIMEGVSDFLSVAGSFQHHFDESKLFKGNTDEMKQLKAEFVQHFRNISRIMDCVGCDKCKLWGKLQTLGMGTALKILFSGDSMNPGSTINAKSKNFQLTRTEIVALFNAFGRLSSSIHALETFRSLARMDEQKSFECGLW</sequence>
<dbReference type="PANTHER" id="PTHR12613:SF0">
    <property type="entry name" value="ERO1-LIKE PROTEIN"/>
    <property type="match status" value="1"/>
</dbReference>
<evidence type="ECO:0000256" key="7">
    <source>
        <dbReference type="ARBA" id="ARBA00022729"/>
    </source>
</evidence>
<evidence type="ECO:0000256" key="17">
    <source>
        <dbReference type="PIRSR" id="PIRSR017205-2"/>
    </source>
</evidence>
<comment type="subcellular location">
    <subcellularLocation>
        <location evidence="2">Endoplasmic reticulum membrane</location>
        <topology evidence="2">Peripheral membrane protein</topology>
        <orientation evidence="2">Lumenal side</orientation>
    </subcellularLocation>
</comment>
<evidence type="ECO:0000256" key="12">
    <source>
        <dbReference type="ARBA" id="ARBA00023136"/>
    </source>
</evidence>
<evidence type="ECO:0000256" key="1">
    <source>
        <dbReference type="ARBA" id="ARBA00001974"/>
    </source>
</evidence>
<keyword evidence="5" id="KW-0813">Transport</keyword>
<evidence type="ECO:0000256" key="3">
    <source>
        <dbReference type="ARBA" id="ARBA00008277"/>
    </source>
</evidence>
<keyword evidence="6" id="KW-0285">Flavoprotein</keyword>
<accession>A0AAE1A2C6</accession>
<evidence type="ECO:0000256" key="10">
    <source>
        <dbReference type="ARBA" id="ARBA00022982"/>
    </source>
</evidence>
<feature type="binding site" evidence="17">
    <location>
        <position position="216"/>
    </location>
    <ligand>
        <name>FAD</name>
        <dbReference type="ChEBI" id="CHEBI:57692"/>
    </ligand>
</feature>
<dbReference type="AlphaFoldDB" id="A0AAE1A2C6"/>
<feature type="disulfide bond" description="Redox-active" evidence="18">
    <location>
        <begin position="99"/>
        <end position="104"/>
    </location>
</feature>
<protein>
    <submittedName>
        <fullName evidence="20">Uncharacterized protein</fullName>
    </submittedName>
</protein>
<dbReference type="EMBL" id="JAWDGP010002858">
    <property type="protein sequence ID" value="KAK3779231.1"/>
    <property type="molecule type" value="Genomic_DNA"/>
</dbReference>
<keyword evidence="9 17" id="KW-0274">FAD</keyword>
<evidence type="ECO:0000256" key="6">
    <source>
        <dbReference type="ARBA" id="ARBA00022630"/>
    </source>
</evidence>
<evidence type="ECO:0000313" key="21">
    <source>
        <dbReference type="Proteomes" id="UP001283361"/>
    </source>
</evidence>
<dbReference type="GO" id="GO:0015035">
    <property type="term" value="F:protein-disulfide reductase activity"/>
    <property type="evidence" value="ECO:0007669"/>
    <property type="project" value="InterPro"/>
</dbReference>
<dbReference type="Proteomes" id="UP001283361">
    <property type="component" value="Unassembled WGS sequence"/>
</dbReference>
<organism evidence="20 21">
    <name type="scientific">Elysia crispata</name>
    <name type="common">lettuce slug</name>
    <dbReference type="NCBI Taxonomy" id="231223"/>
    <lineage>
        <taxon>Eukaryota</taxon>
        <taxon>Metazoa</taxon>
        <taxon>Spiralia</taxon>
        <taxon>Lophotrochozoa</taxon>
        <taxon>Mollusca</taxon>
        <taxon>Gastropoda</taxon>
        <taxon>Heterobranchia</taxon>
        <taxon>Euthyneura</taxon>
        <taxon>Panpulmonata</taxon>
        <taxon>Sacoglossa</taxon>
        <taxon>Placobranchoidea</taxon>
        <taxon>Plakobranchidae</taxon>
        <taxon>Elysia</taxon>
    </lineage>
</organism>
<comment type="cofactor">
    <cofactor evidence="1 17">
        <name>FAD</name>
        <dbReference type="ChEBI" id="CHEBI:57692"/>
    </cofactor>
</comment>
<keyword evidence="12" id="KW-0472">Membrane</keyword>
<feature type="disulfide bond" evidence="18">
    <location>
        <begin position="147"/>
        <end position="182"/>
    </location>
</feature>
<evidence type="ECO:0000256" key="8">
    <source>
        <dbReference type="ARBA" id="ARBA00022824"/>
    </source>
</evidence>
<feature type="binding site" evidence="17">
    <location>
        <position position="260"/>
    </location>
    <ligand>
        <name>FAD</name>
        <dbReference type="ChEBI" id="CHEBI:57692"/>
    </ligand>
</feature>
<keyword evidence="11" id="KW-0560">Oxidoreductase</keyword>
<dbReference type="Pfam" id="PF04137">
    <property type="entry name" value="ERO1"/>
    <property type="match status" value="1"/>
</dbReference>
<evidence type="ECO:0000256" key="13">
    <source>
        <dbReference type="ARBA" id="ARBA00023157"/>
    </source>
</evidence>
<keyword evidence="15" id="KW-0676">Redox-active center</keyword>
<keyword evidence="8" id="KW-0256">Endoplasmic reticulum</keyword>
<feature type="signal peptide" evidence="19">
    <location>
        <begin position="1"/>
        <end position="24"/>
    </location>
</feature>
<feature type="active site" description="Nucleophile" evidence="16">
    <location>
        <position position="399"/>
    </location>
</feature>
<feature type="active site" evidence="16">
    <location>
        <position position="402"/>
    </location>
</feature>
<keyword evidence="21" id="KW-1185">Reference proteome</keyword>
<dbReference type="GO" id="GO:0034975">
    <property type="term" value="P:protein folding in endoplasmic reticulum"/>
    <property type="evidence" value="ECO:0007669"/>
    <property type="project" value="InterPro"/>
</dbReference>